<protein>
    <submittedName>
        <fullName evidence="3">Xanthine dehydrogenase</fullName>
    </submittedName>
</protein>
<evidence type="ECO:0000259" key="2">
    <source>
        <dbReference type="Pfam" id="PF13478"/>
    </source>
</evidence>
<dbReference type="InterPro" id="IPR027051">
    <property type="entry name" value="XdhC_Rossmann_dom"/>
</dbReference>
<evidence type="ECO:0000313" key="3">
    <source>
        <dbReference type="EMBL" id="PSR34804.1"/>
    </source>
</evidence>
<organism evidence="3 4">
    <name type="scientific">Sulfobacillus benefaciens</name>
    <dbReference type="NCBI Taxonomy" id="453960"/>
    <lineage>
        <taxon>Bacteria</taxon>
        <taxon>Bacillati</taxon>
        <taxon>Bacillota</taxon>
        <taxon>Clostridia</taxon>
        <taxon>Eubacteriales</taxon>
        <taxon>Clostridiales Family XVII. Incertae Sedis</taxon>
        <taxon>Sulfobacillus</taxon>
    </lineage>
</organism>
<dbReference type="PANTHER" id="PTHR30388">
    <property type="entry name" value="ALDEHYDE OXIDOREDUCTASE MOLYBDENUM COFACTOR ASSEMBLY PROTEIN"/>
    <property type="match status" value="1"/>
</dbReference>
<name>A0A2T2XJX6_9FIRM</name>
<sequence length="334" mass="37215">MSSIREAQQVWAAMERAEQRKARTALLTLVSVRGSAYRRPGAKMMMASDGEMFGTLSGGCLEGDLYHYAEQAMASMQPAVRYYDLTEDAMWGLGIGCKGTIMVWIEPVELKSQFWQQYGALVEQDRPFVMEAKLPVGIRRLHPQIRAEELSELPEEVRSWRSMTHYRDDVVYDILVPPERLIVVGAGHDAVPLVALANQAGFEVTVLDPRPHFNTAKKLPQAARHWVQQVGDVDPDTVQNAYWIIMNHHESRDRSALDLAMKSHPQYVGMLGPHSRTLDLLGDNPIPDVLRSPVGLSIGAETVEEVAVSIVAELLAHRNGKSGGPLNGHQRIHD</sequence>
<proteinExistence type="predicted"/>
<dbReference type="Pfam" id="PF13478">
    <property type="entry name" value="XdhC_C"/>
    <property type="match status" value="1"/>
</dbReference>
<accession>A0A2T2XJX6</accession>
<dbReference type="AlphaFoldDB" id="A0A2T2XJX6"/>
<dbReference type="Proteomes" id="UP000242972">
    <property type="component" value="Unassembled WGS sequence"/>
</dbReference>
<dbReference type="InterPro" id="IPR036188">
    <property type="entry name" value="FAD/NAD-bd_sf"/>
</dbReference>
<gene>
    <name evidence="3" type="ORF">C7B46_03590</name>
</gene>
<feature type="domain" description="XdhC Rossmann" evidence="2">
    <location>
        <begin position="181"/>
        <end position="314"/>
    </location>
</feature>
<evidence type="ECO:0000313" key="4">
    <source>
        <dbReference type="Proteomes" id="UP000242972"/>
    </source>
</evidence>
<reference evidence="3 4" key="1">
    <citation type="journal article" date="2014" name="BMC Genomics">
        <title>Comparison of environmental and isolate Sulfobacillus genomes reveals diverse carbon, sulfur, nitrogen, and hydrogen metabolisms.</title>
        <authorList>
            <person name="Justice N.B."/>
            <person name="Norman A."/>
            <person name="Brown C.T."/>
            <person name="Singh A."/>
            <person name="Thomas B.C."/>
            <person name="Banfield J.F."/>
        </authorList>
    </citation>
    <scope>NUCLEOTIDE SEQUENCE [LARGE SCALE GENOMIC DNA]</scope>
    <source>
        <strain evidence="3">AMDSBA4</strain>
    </source>
</reference>
<dbReference type="Gene3D" id="3.40.50.720">
    <property type="entry name" value="NAD(P)-binding Rossmann-like Domain"/>
    <property type="match status" value="1"/>
</dbReference>
<dbReference type="Pfam" id="PF02625">
    <property type="entry name" value="XdhC_CoxI"/>
    <property type="match status" value="1"/>
</dbReference>
<comment type="caution">
    <text evidence="3">The sequence shown here is derived from an EMBL/GenBank/DDBJ whole genome shotgun (WGS) entry which is preliminary data.</text>
</comment>
<dbReference type="EMBL" id="PXYW01000006">
    <property type="protein sequence ID" value="PSR34804.1"/>
    <property type="molecule type" value="Genomic_DNA"/>
</dbReference>
<dbReference type="InterPro" id="IPR003777">
    <property type="entry name" value="XdhC_CoxI"/>
</dbReference>
<dbReference type="SUPFAM" id="SSF51905">
    <property type="entry name" value="FAD/NAD(P)-binding domain"/>
    <property type="match status" value="1"/>
</dbReference>
<dbReference type="InterPro" id="IPR052698">
    <property type="entry name" value="MoCofactor_Util/Proc"/>
</dbReference>
<dbReference type="PANTHER" id="PTHR30388:SF6">
    <property type="entry name" value="XANTHINE DEHYDROGENASE SUBUNIT A-RELATED"/>
    <property type="match status" value="1"/>
</dbReference>
<evidence type="ECO:0000259" key="1">
    <source>
        <dbReference type="Pfam" id="PF02625"/>
    </source>
</evidence>
<feature type="domain" description="XdhC- CoxI" evidence="1">
    <location>
        <begin position="20"/>
        <end position="83"/>
    </location>
</feature>